<feature type="compositionally biased region" description="Low complexity" evidence="5">
    <location>
        <begin position="412"/>
        <end position="424"/>
    </location>
</feature>
<protein>
    <recommendedName>
        <fullName evidence="6">ABC transporter domain-containing protein</fullName>
    </recommendedName>
</protein>
<dbReference type="PANTHER" id="PTHR43776:SF7">
    <property type="entry name" value="D,D-DIPEPTIDE TRANSPORT ATP-BINDING PROTEIN DDPF-RELATED"/>
    <property type="match status" value="1"/>
</dbReference>
<dbReference type="SMART" id="SM00382">
    <property type="entry name" value="AAA"/>
    <property type="match status" value="2"/>
</dbReference>
<dbReference type="EMBL" id="BMQK01000003">
    <property type="protein sequence ID" value="GGQ52278.1"/>
    <property type="molecule type" value="Genomic_DNA"/>
</dbReference>
<evidence type="ECO:0000259" key="6">
    <source>
        <dbReference type="PROSITE" id="PS50893"/>
    </source>
</evidence>
<dbReference type="InterPro" id="IPR027417">
    <property type="entry name" value="P-loop_NTPase"/>
</dbReference>
<dbReference type="CDD" id="cd03257">
    <property type="entry name" value="ABC_NikE_OppD_transporters"/>
    <property type="match status" value="2"/>
</dbReference>
<name>A0A918EPQ7_9ACTN</name>
<dbReference type="Pfam" id="PF00005">
    <property type="entry name" value="ABC_tran"/>
    <property type="match status" value="2"/>
</dbReference>
<dbReference type="RefSeq" id="WP_189216511.1">
    <property type="nucleotide sequence ID" value="NZ_BMQK01000003.1"/>
</dbReference>
<dbReference type="PROSITE" id="PS50893">
    <property type="entry name" value="ABC_TRANSPORTER_2"/>
    <property type="match status" value="2"/>
</dbReference>
<dbReference type="Pfam" id="PF08352">
    <property type="entry name" value="oligo_HPY"/>
    <property type="match status" value="2"/>
</dbReference>
<feature type="domain" description="ABC transporter" evidence="6">
    <location>
        <begin position="434"/>
        <end position="681"/>
    </location>
</feature>
<dbReference type="PROSITE" id="PS00211">
    <property type="entry name" value="ABC_TRANSPORTER_1"/>
    <property type="match status" value="2"/>
</dbReference>
<evidence type="ECO:0000256" key="5">
    <source>
        <dbReference type="SAM" id="MobiDB-lite"/>
    </source>
</evidence>
<dbReference type="SUPFAM" id="SSF52540">
    <property type="entry name" value="P-loop containing nucleoside triphosphate hydrolases"/>
    <property type="match status" value="2"/>
</dbReference>
<dbReference type="InterPro" id="IPR003593">
    <property type="entry name" value="AAA+_ATPase"/>
</dbReference>
<dbReference type="NCBIfam" id="NF008453">
    <property type="entry name" value="PRK11308.1"/>
    <property type="match status" value="2"/>
</dbReference>
<sequence>MASATPTAPDPGGPPLLEVAGLHVAFDGTPAVRDATWSVRAGEIVGLVGESGSGKSATGLAVLGLHGPAAEVTGSVRLSGQELVGADEAALRAIRGRRVAMVFQDALDALNPYRRVGDQIAEAYRLHHPDAGRAEARERAVEMLARTGIDRPEERAREYPHQFSGGMRQRVMIALALVNEPELIIADEPTTALDATVQAQVLERLVELQREMGLAVVLITHDFGVVERVCHRVVVMYRGRVVEQGTAAAVLAGGRHPYTRALVASVPSTDDEPGSRLPTVPEVVRGLLGEVDGETLADPSLRVPDGAVGLPAAARETTGPGRTGAGRGTPTPADESAGPGDGAATAAVTGGVDRADAAGASDAAAGDGAPAGDGVSAPGGSGDRAGDGPATAAVTAEGGRADAAGATGAGAQGSALADAGDGGAVAASTPAPLLSITDLHVSYPGRFGRRTTAVRGVSFGIAPGETFGLVGESGSGKSTVSRVVAGLYRPDSGQVLFRGEDIGGAGRRGRRKPVTGIQMVFQDPYASLNPDRTIGDTIGAGLRFHPTFASLSRGKRRERVAALLTEVGLDPDLADAYPGRLSGGMRQRVGIARALAPEPELLIADEPVSALDVSVQAQVLNLLADLQRDRGLAMLFISHDLTVVRHMATRVAVMRAGEIVEIGDRDQIMERPADDYTRALLEASHSVRRTAA</sequence>
<evidence type="ECO:0000256" key="1">
    <source>
        <dbReference type="ARBA" id="ARBA00005417"/>
    </source>
</evidence>
<dbReference type="GO" id="GO:0016887">
    <property type="term" value="F:ATP hydrolysis activity"/>
    <property type="evidence" value="ECO:0007669"/>
    <property type="project" value="InterPro"/>
</dbReference>
<reference evidence="7" key="2">
    <citation type="submission" date="2020-09" db="EMBL/GenBank/DDBJ databases">
        <authorList>
            <person name="Sun Q."/>
            <person name="Ohkuma M."/>
        </authorList>
    </citation>
    <scope>NUCLEOTIDE SEQUENCE</scope>
    <source>
        <strain evidence="7">JCM 3131</strain>
    </source>
</reference>
<dbReference type="Proteomes" id="UP000620156">
    <property type="component" value="Unassembled WGS sequence"/>
</dbReference>
<dbReference type="InterPro" id="IPR050319">
    <property type="entry name" value="ABC_transp_ATP-bind"/>
</dbReference>
<keyword evidence="8" id="KW-1185">Reference proteome</keyword>
<dbReference type="AlphaFoldDB" id="A0A918EPQ7"/>
<evidence type="ECO:0000256" key="3">
    <source>
        <dbReference type="ARBA" id="ARBA00022741"/>
    </source>
</evidence>
<feature type="region of interest" description="Disordered" evidence="5">
    <location>
        <begin position="295"/>
        <end position="424"/>
    </location>
</feature>
<feature type="compositionally biased region" description="Low complexity" evidence="5">
    <location>
        <begin position="396"/>
        <end position="406"/>
    </location>
</feature>
<dbReference type="PANTHER" id="PTHR43776">
    <property type="entry name" value="TRANSPORT ATP-BINDING PROTEIN"/>
    <property type="match status" value="1"/>
</dbReference>
<gene>
    <name evidence="7" type="ORF">GCM10010145_22100</name>
</gene>
<comment type="caution">
    <text evidence="7">The sequence shown here is derived from an EMBL/GenBank/DDBJ whole genome shotgun (WGS) entry which is preliminary data.</text>
</comment>
<evidence type="ECO:0000256" key="2">
    <source>
        <dbReference type="ARBA" id="ARBA00022448"/>
    </source>
</evidence>
<dbReference type="NCBIfam" id="NF007739">
    <property type="entry name" value="PRK10419.1"/>
    <property type="match status" value="2"/>
</dbReference>
<dbReference type="GO" id="GO:0015833">
    <property type="term" value="P:peptide transport"/>
    <property type="evidence" value="ECO:0007669"/>
    <property type="project" value="InterPro"/>
</dbReference>
<dbReference type="InterPro" id="IPR017871">
    <property type="entry name" value="ABC_transporter-like_CS"/>
</dbReference>
<evidence type="ECO:0000313" key="7">
    <source>
        <dbReference type="EMBL" id="GGQ52278.1"/>
    </source>
</evidence>
<dbReference type="InterPro" id="IPR013563">
    <property type="entry name" value="Oligopep_ABC_C"/>
</dbReference>
<proteinExistence type="inferred from homology"/>
<comment type="similarity">
    <text evidence="1">Belongs to the ABC transporter superfamily.</text>
</comment>
<dbReference type="GO" id="GO:0055085">
    <property type="term" value="P:transmembrane transport"/>
    <property type="evidence" value="ECO:0007669"/>
    <property type="project" value="UniProtKB-ARBA"/>
</dbReference>
<dbReference type="FunFam" id="3.40.50.300:FF:000016">
    <property type="entry name" value="Oligopeptide ABC transporter ATP-binding component"/>
    <property type="match status" value="1"/>
</dbReference>
<keyword evidence="2" id="KW-0813">Transport</keyword>
<reference evidence="7" key="1">
    <citation type="journal article" date="2014" name="Int. J. Syst. Evol. Microbiol.">
        <title>Complete genome sequence of Corynebacterium casei LMG S-19264T (=DSM 44701T), isolated from a smear-ripened cheese.</title>
        <authorList>
            <consortium name="US DOE Joint Genome Institute (JGI-PGF)"/>
            <person name="Walter F."/>
            <person name="Albersmeier A."/>
            <person name="Kalinowski J."/>
            <person name="Ruckert C."/>
        </authorList>
    </citation>
    <scope>NUCLEOTIDE SEQUENCE</scope>
    <source>
        <strain evidence="7">JCM 3131</strain>
    </source>
</reference>
<organism evidence="7 8">
    <name type="scientific">Streptomyces ruber</name>
    <dbReference type="NCBI Taxonomy" id="83378"/>
    <lineage>
        <taxon>Bacteria</taxon>
        <taxon>Bacillati</taxon>
        <taxon>Actinomycetota</taxon>
        <taxon>Actinomycetes</taxon>
        <taxon>Kitasatosporales</taxon>
        <taxon>Streptomycetaceae</taxon>
        <taxon>Streptomyces</taxon>
    </lineage>
</organism>
<accession>A0A918EPQ7</accession>
<feature type="domain" description="ABC transporter" evidence="6">
    <location>
        <begin position="17"/>
        <end position="263"/>
    </location>
</feature>
<evidence type="ECO:0000313" key="8">
    <source>
        <dbReference type="Proteomes" id="UP000620156"/>
    </source>
</evidence>
<keyword evidence="3" id="KW-0547">Nucleotide-binding</keyword>
<feature type="compositionally biased region" description="Low complexity" evidence="5">
    <location>
        <begin position="342"/>
        <end position="376"/>
    </location>
</feature>
<dbReference type="GO" id="GO:0005524">
    <property type="term" value="F:ATP binding"/>
    <property type="evidence" value="ECO:0007669"/>
    <property type="project" value="UniProtKB-KW"/>
</dbReference>
<dbReference type="InterPro" id="IPR003439">
    <property type="entry name" value="ABC_transporter-like_ATP-bd"/>
</dbReference>
<dbReference type="Gene3D" id="3.40.50.300">
    <property type="entry name" value="P-loop containing nucleotide triphosphate hydrolases"/>
    <property type="match status" value="2"/>
</dbReference>
<evidence type="ECO:0000256" key="4">
    <source>
        <dbReference type="ARBA" id="ARBA00022840"/>
    </source>
</evidence>
<keyword evidence="4" id="KW-0067">ATP-binding</keyword>